<name>A0A4C1VRJ6_EUMVA</name>
<dbReference type="EMBL" id="BGZK01000397">
    <property type="protein sequence ID" value="GBP41313.1"/>
    <property type="molecule type" value="Genomic_DNA"/>
</dbReference>
<evidence type="ECO:0000256" key="1">
    <source>
        <dbReference type="SAM" id="MobiDB-lite"/>
    </source>
</evidence>
<dbReference type="Proteomes" id="UP000299102">
    <property type="component" value="Unassembled WGS sequence"/>
</dbReference>
<gene>
    <name evidence="2" type="ORF">EVAR_25151_1</name>
</gene>
<protein>
    <submittedName>
        <fullName evidence="2">Uncharacterized protein</fullName>
    </submittedName>
</protein>
<comment type="caution">
    <text evidence="2">The sequence shown here is derived from an EMBL/GenBank/DDBJ whole genome shotgun (WGS) entry which is preliminary data.</text>
</comment>
<reference evidence="2 3" key="1">
    <citation type="journal article" date="2019" name="Commun. Biol.">
        <title>The bagworm genome reveals a unique fibroin gene that provides high tensile strength.</title>
        <authorList>
            <person name="Kono N."/>
            <person name="Nakamura H."/>
            <person name="Ohtoshi R."/>
            <person name="Tomita M."/>
            <person name="Numata K."/>
            <person name="Arakawa K."/>
        </authorList>
    </citation>
    <scope>NUCLEOTIDE SEQUENCE [LARGE SCALE GENOMIC DNA]</scope>
</reference>
<dbReference type="AlphaFoldDB" id="A0A4C1VRJ6"/>
<dbReference type="OrthoDB" id="425681at2759"/>
<sequence length="86" mass="9864">MHGSESWISQKKNERRINAVEMRYRRNTGGGTIPSMNLRDLHWDPDVDRPVRSACSRGEDSEPDTDGGYDTVHALFRSLDVFIQTQ</sequence>
<keyword evidence="3" id="KW-1185">Reference proteome</keyword>
<evidence type="ECO:0000313" key="3">
    <source>
        <dbReference type="Proteomes" id="UP000299102"/>
    </source>
</evidence>
<accession>A0A4C1VRJ6</accession>
<evidence type="ECO:0000313" key="2">
    <source>
        <dbReference type="EMBL" id="GBP41313.1"/>
    </source>
</evidence>
<feature type="region of interest" description="Disordered" evidence="1">
    <location>
        <begin position="50"/>
        <end position="69"/>
    </location>
</feature>
<proteinExistence type="predicted"/>
<organism evidence="2 3">
    <name type="scientific">Eumeta variegata</name>
    <name type="common">Bagworm moth</name>
    <name type="synonym">Eumeta japonica</name>
    <dbReference type="NCBI Taxonomy" id="151549"/>
    <lineage>
        <taxon>Eukaryota</taxon>
        <taxon>Metazoa</taxon>
        <taxon>Ecdysozoa</taxon>
        <taxon>Arthropoda</taxon>
        <taxon>Hexapoda</taxon>
        <taxon>Insecta</taxon>
        <taxon>Pterygota</taxon>
        <taxon>Neoptera</taxon>
        <taxon>Endopterygota</taxon>
        <taxon>Lepidoptera</taxon>
        <taxon>Glossata</taxon>
        <taxon>Ditrysia</taxon>
        <taxon>Tineoidea</taxon>
        <taxon>Psychidae</taxon>
        <taxon>Oiketicinae</taxon>
        <taxon>Eumeta</taxon>
    </lineage>
</organism>